<comment type="caution">
    <text evidence="4">The sequence shown here is derived from an EMBL/GenBank/DDBJ whole genome shotgun (WGS) entry which is preliminary data.</text>
</comment>
<sequence length="460" mass="46902">MNALTSNADFAEARTNDILARVEAGDAAVEALMAAVSADAERVRTGNARWRMAEMVRFHGRSTVEQWARDEFGVETAEVGKDGSLYLLDEPVISRYATTDELEGFVEWIAEAYGDYREIPPIPQGRRLIGTTAQSAREISMSETISTQPDEASADVAEAIKGFDADFSANGRTFEIGKTETIDGELTEFDDGFDAVPADEHPLTVFDRVAPAGARYAVVIQGGATIREDGWIASASVTVNAESPIAGLVGRAVKWVFDRSKPEEGSQATGDQGAASATGDQGAASATGDQGAASATGDQGAASATGWQGAASATGDQGAASATGWQGAASATGVRGAASATGWQGAASATGVRGAASATGVRGAASATGVQGAASATGDQGAASATGWQGAASATGVRGAALASGYQGRVLGKTGNALFLVERNDDYEIIAVWAGIVGRDGIKADAWYTLRDGKPVEVEA</sequence>
<dbReference type="PANTHER" id="PTHR37456">
    <property type="entry name" value="SI:CH211-266K2.1"/>
    <property type="match status" value="1"/>
</dbReference>
<proteinExistence type="predicted"/>
<dbReference type="PANTHER" id="PTHR37456:SF3">
    <property type="entry name" value="COLLAGEN ALPHA-1(XXV) CHAIN"/>
    <property type="match status" value="1"/>
</dbReference>
<gene>
    <name evidence="4" type="ORF">FHS82_001011</name>
</gene>
<name>A0ABX0UZ12_9HYPH</name>
<dbReference type="Pfam" id="PF24703">
    <property type="entry name" value="DUF7666"/>
    <property type="match status" value="1"/>
</dbReference>
<accession>A0ABX0UZ12</accession>
<dbReference type="EMBL" id="JAASQI010000002">
    <property type="protein sequence ID" value="NIJ57185.1"/>
    <property type="molecule type" value="Genomic_DNA"/>
</dbReference>
<protein>
    <recommendedName>
        <fullName evidence="3">DUF7666 domain-containing protein</fullName>
    </recommendedName>
</protein>
<dbReference type="InterPro" id="IPR056083">
    <property type="entry name" value="DUF7666"/>
</dbReference>
<feature type="domain" description="DUF7666" evidence="3">
    <location>
        <begin position="158"/>
        <end position="249"/>
    </location>
</feature>
<keyword evidence="5" id="KW-1185">Reference proteome</keyword>
<feature type="region of interest" description="Disordered" evidence="2">
    <location>
        <begin position="260"/>
        <end position="321"/>
    </location>
</feature>
<evidence type="ECO:0000259" key="3">
    <source>
        <dbReference type="Pfam" id="PF24703"/>
    </source>
</evidence>
<keyword evidence="1" id="KW-0677">Repeat</keyword>
<reference evidence="4 5" key="1">
    <citation type="submission" date="2020-03" db="EMBL/GenBank/DDBJ databases">
        <title>Genomic Encyclopedia of Type Strains, Phase IV (KMG-IV): sequencing the most valuable type-strain genomes for metagenomic binning, comparative biology and taxonomic classification.</title>
        <authorList>
            <person name="Goeker M."/>
        </authorList>
    </citation>
    <scope>NUCLEOTIDE SEQUENCE [LARGE SCALE GENOMIC DNA]</scope>
    <source>
        <strain evidence="4 5">DSM 103870</strain>
    </source>
</reference>
<dbReference type="InterPro" id="IPR050938">
    <property type="entry name" value="Collagen_Structural_Proteins"/>
</dbReference>
<dbReference type="RefSeq" id="WP_208394097.1">
    <property type="nucleotide sequence ID" value="NZ_JAASQI010000002.1"/>
</dbReference>
<evidence type="ECO:0000256" key="1">
    <source>
        <dbReference type="ARBA" id="ARBA00022737"/>
    </source>
</evidence>
<evidence type="ECO:0000256" key="2">
    <source>
        <dbReference type="SAM" id="MobiDB-lite"/>
    </source>
</evidence>
<organism evidence="4 5">
    <name type="scientific">Pseudochelatococcus lubricantis</name>
    <dbReference type="NCBI Taxonomy" id="1538102"/>
    <lineage>
        <taxon>Bacteria</taxon>
        <taxon>Pseudomonadati</taxon>
        <taxon>Pseudomonadota</taxon>
        <taxon>Alphaproteobacteria</taxon>
        <taxon>Hyphomicrobiales</taxon>
        <taxon>Chelatococcaceae</taxon>
        <taxon>Pseudochelatococcus</taxon>
    </lineage>
</organism>
<evidence type="ECO:0000313" key="4">
    <source>
        <dbReference type="EMBL" id="NIJ57185.1"/>
    </source>
</evidence>
<evidence type="ECO:0000313" key="5">
    <source>
        <dbReference type="Proteomes" id="UP001429580"/>
    </source>
</evidence>
<dbReference type="Proteomes" id="UP001429580">
    <property type="component" value="Unassembled WGS sequence"/>
</dbReference>